<dbReference type="InterPro" id="IPR055414">
    <property type="entry name" value="LRR_R13L4/SHOC2-like"/>
</dbReference>
<dbReference type="GO" id="GO:0006952">
    <property type="term" value="P:defense response"/>
    <property type="evidence" value="ECO:0007669"/>
    <property type="project" value="UniProtKB-KW"/>
</dbReference>
<dbReference type="CDD" id="cd14798">
    <property type="entry name" value="RX-CC_like"/>
    <property type="match status" value="1"/>
</dbReference>
<dbReference type="Gene3D" id="3.40.50.300">
    <property type="entry name" value="P-loop containing nucleotide triphosphate hydrolases"/>
    <property type="match status" value="1"/>
</dbReference>
<dbReference type="InterPro" id="IPR041118">
    <property type="entry name" value="Rx_N"/>
</dbReference>
<evidence type="ECO:0000313" key="11">
    <source>
        <dbReference type="Proteomes" id="UP001054889"/>
    </source>
</evidence>
<proteinExistence type="inferred from homology"/>
<dbReference type="Gene3D" id="1.10.8.430">
    <property type="entry name" value="Helical domain of apoptotic protease-activating factors"/>
    <property type="match status" value="1"/>
</dbReference>
<accession>A0AAV5EPT5</accession>
<dbReference type="PANTHER" id="PTHR19338">
    <property type="entry name" value="TRANSLOCASE OF INNER MITOCHONDRIAL MEMBRANE 13 HOMOLOG"/>
    <property type="match status" value="1"/>
</dbReference>
<dbReference type="InterPro" id="IPR038005">
    <property type="entry name" value="RX-like_CC"/>
</dbReference>
<dbReference type="SUPFAM" id="SSF52058">
    <property type="entry name" value="L domain-like"/>
    <property type="match status" value="1"/>
</dbReference>
<keyword evidence="4" id="KW-0547">Nucleotide-binding</keyword>
<keyword evidence="11" id="KW-1185">Reference proteome</keyword>
<evidence type="ECO:0000256" key="6">
    <source>
        <dbReference type="ARBA" id="ARBA00023054"/>
    </source>
</evidence>
<dbReference type="SUPFAM" id="SSF52540">
    <property type="entry name" value="P-loop containing nucleoside triphosphate hydrolases"/>
    <property type="match status" value="1"/>
</dbReference>
<gene>
    <name evidence="10" type="primary">gb12018</name>
    <name evidence="10" type="ORF">PR202_gb12018</name>
</gene>
<sequence length="701" mass="78672">MCVKIEPGKKTNATVPLQLCSRVETEFISSRSREQPVAEDCSNRRIELEMAESALSLARSVLGSAIGKMATAAAEEMSLLMGVQKEIWFMKDELKTMQAFLIAAEAMKNKKPLLKVWAEQVRSLSYDIEDCLDEFMVHVGSKSLSQQLIKLKDRHRIAVQIRNLKSRVEEVSSRNTRYNLIQIEDTEIDQALSYLEDVRNHSARNIDEAELVGTSTFKNNLLDKITAHYDDGHDRVICVVGMGGLGKTTLVRKIYESKEGIENKFPYRAWITVSQSLSRIDVLKGMIRQLFGDTFLETCLKSLDGMAAMQMQVDHLGKNLAEELKDKRYFVILDDLWDIGAWIWIRDICLPSTNNKANRIVITTRDASVAEACTTKLDCQPFILELKPLEKKHSIDLLLRKMRKSEQDMKNDEKLNTIVTKLVTKCGGLPLAIITIGAMFAAKHESEWDRLYTQLPAQLENNLSLEAIRSMIDAGAHGTTEWVDSVSSLPLLRSLTLTGHIGDKVDWFRNLTQLVKLRLEQSMLEEGKAVEILGALPNLMLLDLQPGAYVGKKLVFRQGAFRNLRKLHCRVVSDELIEIRFEQGASPQMESIEVDGHELKLGINGTKNLAKLKEISLGYDCKVARLGMLQEEVNTHPNRPVMRLYRDRSYHDLGDPEAEAAADEEYPAVVAEAVGRSRAGSMPSGALPMTSSSVVLEPCGP</sequence>
<keyword evidence="5" id="KW-0611">Plant defense</keyword>
<protein>
    <recommendedName>
        <fullName evidence="12">Disease resistance protein RPM1</fullName>
    </recommendedName>
</protein>
<evidence type="ECO:0000256" key="5">
    <source>
        <dbReference type="ARBA" id="ARBA00022821"/>
    </source>
</evidence>
<dbReference type="EMBL" id="BQKI01000077">
    <property type="protein sequence ID" value="GJN24285.1"/>
    <property type="molecule type" value="Genomic_DNA"/>
</dbReference>
<evidence type="ECO:0000256" key="4">
    <source>
        <dbReference type="ARBA" id="ARBA00022741"/>
    </source>
</evidence>
<dbReference type="InterPro" id="IPR042197">
    <property type="entry name" value="Apaf_helical"/>
</dbReference>
<evidence type="ECO:0000256" key="1">
    <source>
        <dbReference type="ARBA" id="ARBA00008894"/>
    </source>
</evidence>
<dbReference type="InterPro" id="IPR002182">
    <property type="entry name" value="NB-ARC"/>
</dbReference>
<evidence type="ECO:0000256" key="2">
    <source>
        <dbReference type="ARBA" id="ARBA00022614"/>
    </source>
</evidence>
<dbReference type="Pfam" id="PF23598">
    <property type="entry name" value="LRR_14"/>
    <property type="match status" value="1"/>
</dbReference>
<comment type="caution">
    <text evidence="10">The sequence shown here is derived from an EMBL/GenBank/DDBJ whole genome shotgun (WGS) entry which is preliminary data.</text>
</comment>
<dbReference type="PANTHER" id="PTHR19338:SF32">
    <property type="entry name" value="OS06G0287500 PROTEIN"/>
    <property type="match status" value="1"/>
</dbReference>
<dbReference type="InterPro" id="IPR027417">
    <property type="entry name" value="P-loop_NTPase"/>
</dbReference>
<dbReference type="Proteomes" id="UP001054889">
    <property type="component" value="Unassembled WGS sequence"/>
</dbReference>
<reference evidence="10" key="1">
    <citation type="journal article" date="2018" name="DNA Res.">
        <title>Multiple hybrid de novo genome assembly of finger millet, an orphan allotetraploid crop.</title>
        <authorList>
            <person name="Hatakeyama M."/>
            <person name="Aluri S."/>
            <person name="Balachadran M.T."/>
            <person name="Sivarajan S.R."/>
            <person name="Patrignani A."/>
            <person name="Gruter S."/>
            <person name="Poveda L."/>
            <person name="Shimizu-Inatsugi R."/>
            <person name="Baeten J."/>
            <person name="Francoijs K.J."/>
            <person name="Nataraja K.N."/>
            <person name="Reddy Y.A.N."/>
            <person name="Phadnis S."/>
            <person name="Ravikumar R.L."/>
            <person name="Schlapbach R."/>
            <person name="Sreeman S.M."/>
            <person name="Shimizu K.K."/>
        </authorList>
    </citation>
    <scope>NUCLEOTIDE SEQUENCE</scope>
</reference>
<dbReference type="AlphaFoldDB" id="A0AAV5EPT5"/>
<feature type="domain" description="Disease resistance R13L4/SHOC-2-like LRR" evidence="9">
    <location>
        <begin position="459"/>
        <end position="641"/>
    </location>
</feature>
<evidence type="ECO:0000259" key="8">
    <source>
        <dbReference type="Pfam" id="PF18052"/>
    </source>
</evidence>
<name>A0AAV5EPT5_ELECO</name>
<dbReference type="Pfam" id="PF18052">
    <property type="entry name" value="Rx_N"/>
    <property type="match status" value="1"/>
</dbReference>
<feature type="domain" description="NB-ARC" evidence="7">
    <location>
        <begin position="222"/>
        <end position="403"/>
    </location>
</feature>
<evidence type="ECO:0000259" key="7">
    <source>
        <dbReference type="Pfam" id="PF00931"/>
    </source>
</evidence>
<evidence type="ECO:0000313" key="10">
    <source>
        <dbReference type="EMBL" id="GJN24285.1"/>
    </source>
</evidence>
<organism evidence="10 11">
    <name type="scientific">Eleusine coracana subsp. coracana</name>
    <dbReference type="NCBI Taxonomy" id="191504"/>
    <lineage>
        <taxon>Eukaryota</taxon>
        <taxon>Viridiplantae</taxon>
        <taxon>Streptophyta</taxon>
        <taxon>Embryophyta</taxon>
        <taxon>Tracheophyta</taxon>
        <taxon>Spermatophyta</taxon>
        <taxon>Magnoliopsida</taxon>
        <taxon>Liliopsida</taxon>
        <taxon>Poales</taxon>
        <taxon>Poaceae</taxon>
        <taxon>PACMAD clade</taxon>
        <taxon>Chloridoideae</taxon>
        <taxon>Cynodonteae</taxon>
        <taxon>Eleusininae</taxon>
        <taxon>Eleusine</taxon>
    </lineage>
</organism>
<evidence type="ECO:0000259" key="9">
    <source>
        <dbReference type="Pfam" id="PF23598"/>
    </source>
</evidence>
<dbReference type="Pfam" id="PF00931">
    <property type="entry name" value="NB-ARC"/>
    <property type="match status" value="1"/>
</dbReference>
<keyword evidence="3" id="KW-0677">Repeat</keyword>
<evidence type="ECO:0000256" key="3">
    <source>
        <dbReference type="ARBA" id="ARBA00022737"/>
    </source>
</evidence>
<comment type="similarity">
    <text evidence="1">Belongs to the disease resistance NB-LRR family.</text>
</comment>
<keyword evidence="2" id="KW-0433">Leucine-rich repeat</keyword>
<reference evidence="10" key="2">
    <citation type="submission" date="2021-12" db="EMBL/GenBank/DDBJ databases">
        <title>Resequencing data analysis of finger millet.</title>
        <authorList>
            <person name="Hatakeyama M."/>
            <person name="Aluri S."/>
            <person name="Balachadran M.T."/>
            <person name="Sivarajan S.R."/>
            <person name="Poveda L."/>
            <person name="Shimizu-Inatsugi R."/>
            <person name="Schlapbach R."/>
            <person name="Sreeman S.M."/>
            <person name="Shimizu K.K."/>
        </authorList>
    </citation>
    <scope>NUCLEOTIDE SEQUENCE</scope>
</reference>
<dbReference type="PRINTS" id="PR00364">
    <property type="entry name" value="DISEASERSIST"/>
</dbReference>
<keyword evidence="6" id="KW-0175">Coiled coil</keyword>
<dbReference type="Gene3D" id="1.20.5.4130">
    <property type="match status" value="1"/>
</dbReference>
<dbReference type="GO" id="GO:0043531">
    <property type="term" value="F:ADP binding"/>
    <property type="evidence" value="ECO:0007669"/>
    <property type="project" value="InterPro"/>
</dbReference>
<evidence type="ECO:0008006" key="12">
    <source>
        <dbReference type="Google" id="ProtNLM"/>
    </source>
</evidence>
<feature type="domain" description="Disease resistance N-terminal" evidence="8">
    <location>
        <begin position="61"/>
        <end position="148"/>
    </location>
</feature>